<proteinExistence type="predicted"/>
<feature type="region of interest" description="Disordered" evidence="1">
    <location>
        <begin position="181"/>
        <end position="235"/>
    </location>
</feature>
<dbReference type="OrthoDB" id="3946700at2759"/>
<dbReference type="AlphaFoldDB" id="S7ZKJ9"/>
<feature type="compositionally biased region" description="Polar residues" evidence="1">
    <location>
        <begin position="31"/>
        <end position="41"/>
    </location>
</feature>
<evidence type="ECO:0000313" key="2">
    <source>
        <dbReference type="EMBL" id="EPS31175.1"/>
    </source>
</evidence>
<keyword evidence="3" id="KW-1185">Reference proteome</keyword>
<sequence>MGIPMWREPSEVDALKTLEKDATAAGRSSIRRSNATRSQTFARARRMMSSFHSQMLEEIQRGATESRVPVRSPVLNLGVSEDGMDLETSRREAMGLPTTRSESQRRSEQVGRRSSAAREFTDFLAARAGVQARRAIQSRNSSRAHLTPGFAPAMSHHMSASPDPSSPHLQLSAIALPAMRSSAHRDHSDNSTPPTAPLPGYRSTLPSSLGPRDSPVDGLGDRQRSLSPDPTGENDVWETFLTTMAPDVDGPSSHASISSNRATEGRRNAAVLASAMLPSQSGQSRAVQLALDPYPNPLQPCDFSSSDEDGDDNTPANYHRYARPSGNRSSLGRSAGLHSTMSNHPPVSTIALSFPDPSSPDLQQMRSILDRLARREDIPDDWWAGAGLSRSLGRDLGGNADTRDHADGS</sequence>
<feature type="region of interest" description="Disordered" evidence="1">
    <location>
        <begin position="383"/>
        <end position="409"/>
    </location>
</feature>
<evidence type="ECO:0000256" key="1">
    <source>
        <dbReference type="SAM" id="MobiDB-lite"/>
    </source>
</evidence>
<dbReference type="eggNOG" id="ENOG502SQAM">
    <property type="taxonomic scope" value="Eukaryota"/>
</dbReference>
<feature type="region of interest" description="Disordered" evidence="1">
    <location>
        <begin position="74"/>
        <end position="116"/>
    </location>
</feature>
<gene>
    <name evidence="2" type="ORF">PDE_06130</name>
</gene>
<feature type="region of interest" description="Disordered" evidence="1">
    <location>
        <begin position="134"/>
        <end position="169"/>
    </location>
</feature>
<name>S7ZKJ9_PENO1</name>
<feature type="compositionally biased region" description="Basic and acidic residues" evidence="1">
    <location>
        <begin position="102"/>
        <end position="111"/>
    </location>
</feature>
<evidence type="ECO:0000313" key="3">
    <source>
        <dbReference type="Proteomes" id="UP000019376"/>
    </source>
</evidence>
<feature type="region of interest" description="Disordered" evidence="1">
    <location>
        <begin position="292"/>
        <end position="361"/>
    </location>
</feature>
<dbReference type="Proteomes" id="UP000019376">
    <property type="component" value="Unassembled WGS sequence"/>
</dbReference>
<feature type="compositionally biased region" description="Polar residues" evidence="1">
    <location>
        <begin position="326"/>
        <end position="346"/>
    </location>
</feature>
<protein>
    <submittedName>
        <fullName evidence="2">Uncharacterized protein</fullName>
    </submittedName>
</protein>
<accession>S7ZKJ9</accession>
<organism evidence="2 3">
    <name type="scientific">Penicillium oxalicum (strain 114-2 / CGMCC 5302)</name>
    <name type="common">Penicillium decumbens</name>
    <dbReference type="NCBI Taxonomy" id="933388"/>
    <lineage>
        <taxon>Eukaryota</taxon>
        <taxon>Fungi</taxon>
        <taxon>Dikarya</taxon>
        <taxon>Ascomycota</taxon>
        <taxon>Pezizomycotina</taxon>
        <taxon>Eurotiomycetes</taxon>
        <taxon>Eurotiomycetidae</taxon>
        <taxon>Eurotiales</taxon>
        <taxon>Aspergillaceae</taxon>
        <taxon>Penicillium</taxon>
    </lineage>
</organism>
<dbReference type="EMBL" id="KB644413">
    <property type="protein sequence ID" value="EPS31175.1"/>
    <property type="molecule type" value="Genomic_DNA"/>
</dbReference>
<dbReference type="HOGENOM" id="CLU_052049_0_0_1"/>
<feature type="region of interest" description="Disordered" evidence="1">
    <location>
        <begin position="22"/>
        <end position="41"/>
    </location>
</feature>
<feature type="compositionally biased region" description="Polar residues" evidence="1">
    <location>
        <begin position="253"/>
        <end position="262"/>
    </location>
</feature>
<feature type="region of interest" description="Disordered" evidence="1">
    <location>
        <begin position="244"/>
        <end position="263"/>
    </location>
</feature>
<reference evidence="2 3" key="1">
    <citation type="journal article" date="2013" name="PLoS ONE">
        <title>Genomic and secretomic analyses reveal unique features of the lignocellulolytic enzyme system of Penicillium decumbens.</title>
        <authorList>
            <person name="Liu G."/>
            <person name="Zhang L."/>
            <person name="Wei X."/>
            <person name="Zou G."/>
            <person name="Qin Y."/>
            <person name="Ma L."/>
            <person name="Li J."/>
            <person name="Zheng H."/>
            <person name="Wang S."/>
            <person name="Wang C."/>
            <person name="Xun L."/>
            <person name="Zhao G.-P."/>
            <person name="Zhou Z."/>
            <person name="Qu Y."/>
        </authorList>
    </citation>
    <scope>NUCLEOTIDE SEQUENCE [LARGE SCALE GENOMIC DNA]</scope>
    <source>
        <strain evidence="3">114-2 / CGMCC 5302</strain>
    </source>
</reference>
<dbReference type="PhylomeDB" id="S7ZKJ9"/>